<dbReference type="EMBL" id="UINC01028043">
    <property type="protein sequence ID" value="SVB08349.1"/>
    <property type="molecule type" value="Genomic_DNA"/>
</dbReference>
<feature type="non-terminal residue" evidence="1">
    <location>
        <position position="36"/>
    </location>
</feature>
<proteinExistence type="predicted"/>
<sequence length="36" mass="4073">MVSTVNLLGASDEDLLRIRREGMLALNLDEMQAIKR</sequence>
<evidence type="ECO:0000313" key="1">
    <source>
        <dbReference type="EMBL" id="SVB08349.1"/>
    </source>
</evidence>
<reference evidence="1" key="1">
    <citation type="submission" date="2018-05" db="EMBL/GenBank/DDBJ databases">
        <authorList>
            <person name="Lanie J.A."/>
            <person name="Ng W.-L."/>
            <person name="Kazmierczak K.M."/>
            <person name="Andrzejewski T.M."/>
            <person name="Davidsen T.M."/>
            <person name="Wayne K.J."/>
            <person name="Tettelin H."/>
            <person name="Glass J.I."/>
            <person name="Rusch D."/>
            <person name="Podicherti R."/>
            <person name="Tsui H.-C.T."/>
            <person name="Winkler M.E."/>
        </authorList>
    </citation>
    <scope>NUCLEOTIDE SEQUENCE</scope>
</reference>
<protein>
    <submittedName>
        <fullName evidence="1">Uncharacterized protein</fullName>
    </submittedName>
</protein>
<dbReference type="AlphaFoldDB" id="A0A382B3U4"/>
<accession>A0A382B3U4</accession>
<gene>
    <name evidence="1" type="ORF">METZ01_LOCUS161203</name>
</gene>
<organism evidence="1">
    <name type="scientific">marine metagenome</name>
    <dbReference type="NCBI Taxonomy" id="408172"/>
    <lineage>
        <taxon>unclassified sequences</taxon>
        <taxon>metagenomes</taxon>
        <taxon>ecological metagenomes</taxon>
    </lineage>
</organism>
<name>A0A382B3U4_9ZZZZ</name>